<dbReference type="InterPro" id="IPR013087">
    <property type="entry name" value="Znf_C2H2_type"/>
</dbReference>
<dbReference type="GO" id="GO:0005634">
    <property type="term" value="C:nucleus"/>
    <property type="evidence" value="ECO:0007669"/>
    <property type="project" value="UniProtKB-SubCell"/>
</dbReference>
<comment type="similarity">
    <text evidence="9">Belongs to the ZNF593/BUD20 C2H2-type zinc-finger protein family.</text>
</comment>
<dbReference type="AlphaFoldDB" id="A0AAV4F8W8"/>
<protein>
    <submittedName>
        <fullName evidence="12">Zinc finger protein 593-like</fullName>
    </submittedName>
</protein>
<keyword evidence="8" id="KW-0539">Nucleus</keyword>
<dbReference type="GO" id="GO:0003676">
    <property type="term" value="F:nucleic acid binding"/>
    <property type="evidence" value="ECO:0007669"/>
    <property type="project" value="InterPro"/>
</dbReference>
<gene>
    <name evidence="12" type="ORF">ElyMa_005632200</name>
</gene>
<dbReference type="FunFam" id="3.30.160.60:FF:000299">
    <property type="entry name" value="Zinc finger protein 593"/>
    <property type="match status" value="1"/>
</dbReference>
<dbReference type="PANTHER" id="PTHR46095">
    <property type="entry name" value="ZINC FINGER PROTEIN 593"/>
    <property type="match status" value="1"/>
</dbReference>
<evidence type="ECO:0000256" key="3">
    <source>
        <dbReference type="ARBA" id="ARBA00022490"/>
    </source>
</evidence>
<dbReference type="InterPro" id="IPR022755">
    <property type="entry name" value="Znf_C2H2_jaz"/>
</dbReference>
<evidence type="ECO:0000256" key="8">
    <source>
        <dbReference type="ARBA" id="ARBA00023242"/>
    </source>
</evidence>
<keyword evidence="6" id="KW-0863">Zinc-finger</keyword>
<feature type="domain" description="C2H2-type" evidence="11">
    <location>
        <begin position="59"/>
        <end position="81"/>
    </location>
</feature>
<keyword evidence="5" id="KW-0479">Metal-binding</keyword>
<evidence type="ECO:0000313" key="13">
    <source>
        <dbReference type="Proteomes" id="UP000762676"/>
    </source>
</evidence>
<dbReference type="Proteomes" id="UP000762676">
    <property type="component" value="Unassembled WGS sequence"/>
</dbReference>
<dbReference type="InterPro" id="IPR003604">
    <property type="entry name" value="Matrin/U1-like-C_Znf_C2H2"/>
</dbReference>
<dbReference type="GO" id="GO:0043021">
    <property type="term" value="F:ribonucleoprotein complex binding"/>
    <property type="evidence" value="ECO:0007669"/>
    <property type="project" value="UniProtKB-ARBA"/>
</dbReference>
<dbReference type="Gene3D" id="3.30.160.60">
    <property type="entry name" value="Classic Zinc Finger"/>
    <property type="match status" value="1"/>
</dbReference>
<dbReference type="GO" id="GO:0005737">
    <property type="term" value="C:cytoplasm"/>
    <property type="evidence" value="ECO:0007669"/>
    <property type="project" value="UniProtKB-SubCell"/>
</dbReference>
<evidence type="ECO:0000313" key="12">
    <source>
        <dbReference type="EMBL" id="GFR69466.1"/>
    </source>
</evidence>
<feature type="compositionally biased region" description="Basic residues" evidence="10">
    <location>
        <begin position="1"/>
        <end position="11"/>
    </location>
</feature>
<evidence type="ECO:0000256" key="10">
    <source>
        <dbReference type="SAM" id="MobiDB-lite"/>
    </source>
</evidence>
<keyword evidence="4" id="KW-0690">Ribosome biogenesis</keyword>
<dbReference type="InterPro" id="IPR036236">
    <property type="entry name" value="Znf_C2H2_sf"/>
</dbReference>
<dbReference type="PANTHER" id="PTHR46095:SF1">
    <property type="entry name" value="ZINC FINGER PROTEIN 593"/>
    <property type="match status" value="1"/>
</dbReference>
<dbReference type="GO" id="GO:0042254">
    <property type="term" value="P:ribosome biogenesis"/>
    <property type="evidence" value="ECO:0007669"/>
    <property type="project" value="UniProtKB-KW"/>
</dbReference>
<evidence type="ECO:0000256" key="9">
    <source>
        <dbReference type="ARBA" id="ARBA00038064"/>
    </source>
</evidence>
<evidence type="ECO:0000256" key="6">
    <source>
        <dbReference type="ARBA" id="ARBA00022771"/>
    </source>
</evidence>
<evidence type="ECO:0000256" key="7">
    <source>
        <dbReference type="ARBA" id="ARBA00022833"/>
    </source>
</evidence>
<evidence type="ECO:0000256" key="1">
    <source>
        <dbReference type="ARBA" id="ARBA00004123"/>
    </source>
</evidence>
<dbReference type="SMART" id="SM00451">
    <property type="entry name" value="ZnF_U1"/>
    <property type="match status" value="1"/>
</dbReference>
<dbReference type="SUPFAM" id="SSF57667">
    <property type="entry name" value="beta-beta-alpha zinc fingers"/>
    <property type="match status" value="1"/>
</dbReference>
<organism evidence="12 13">
    <name type="scientific">Elysia marginata</name>
    <dbReference type="NCBI Taxonomy" id="1093978"/>
    <lineage>
        <taxon>Eukaryota</taxon>
        <taxon>Metazoa</taxon>
        <taxon>Spiralia</taxon>
        <taxon>Lophotrochozoa</taxon>
        <taxon>Mollusca</taxon>
        <taxon>Gastropoda</taxon>
        <taxon>Heterobranchia</taxon>
        <taxon>Euthyneura</taxon>
        <taxon>Panpulmonata</taxon>
        <taxon>Sacoglossa</taxon>
        <taxon>Placobranchoidea</taxon>
        <taxon>Plakobranchidae</taxon>
        <taxon>Elysia</taxon>
    </lineage>
</organism>
<dbReference type="GO" id="GO:0008270">
    <property type="term" value="F:zinc ion binding"/>
    <property type="evidence" value="ECO:0007669"/>
    <property type="project" value="UniProtKB-KW"/>
</dbReference>
<proteinExistence type="inferred from homology"/>
<dbReference type="PROSITE" id="PS00028">
    <property type="entry name" value="ZINC_FINGER_C2H2_1"/>
    <property type="match status" value="1"/>
</dbReference>
<keyword evidence="7" id="KW-0862">Zinc</keyword>
<dbReference type="InterPro" id="IPR051879">
    <property type="entry name" value="C2H2-ZF_Maturation_Protein"/>
</dbReference>
<evidence type="ECO:0000259" key="11">
    <source>
        <dbReference type="PROSITE" id="PS00028"/>
    </source>
</evidence>
<feature type="region of interest" description="Disordered" evidence="10">
    <location>
        <begin position="1"/>
        <end position="29"/>
    </location>
</feature>
<comment type="caution">
    <text evidence="12">The sequence shown here is derived from an EMBL/GenBank/DDBJ whole genome shotgun (WGS) entry which is preliminary data.</text>
</comment>
<evidence type="ECO:0000256" key="2">
    <source>
        <dbReference type="ARBA" id="ARBA00004496"/>
    </source>
</evidence>
<comment type="subcellular location">
    <subcellularLocation>
        <location evidence="2">Cytoplasm</location>
    </subcellularLocation>
    <subcellularLocation>
        <location evidence="1">Nucleus</location>
    </subcellularLocation>
</comment>
<keyword evidence="3" id="KW-0963">Cytoplasm</keyword>
<evidence type="ECO:0000256" key="5">
    <source>
        <dbReference type="ARBA" id="ARBA00022723"/>
    </source>
</evidence>
<evidence type="ECO:0000256" key="4">
    <source>
        <dbReference type="ARBA" id="ARBA00022517"/>
    </source>
</evidence>
<name>A0AAV4F8W8_9GAST</name>
<sequence>MGRYRLKKMHKGDKPLKEKYRTKRRTRDLDLIHSDMKSPASLLNQEVDLDKPGAAQHYCLTCAKYYIDQKALSDHFKSKPHKRRLKALEVEPYTHEEADRAAGMGSYIAPKKVLVLAQQKLGVEDKEGDTTMKPA</sequence>
<keyword evidence="13" id="KW-1185">Reference proteome</keyword>
<dbReference type="EMBL" id="BMAT01011267">
    <property type="protein sequence ID" value="GFR69466.1"/>
    <property type="molecule type" value="Genomic_DNA"/>
</dbReference>
<accession>A0AAV4F8W8</accession>
<reference evidence="12 13" key="1">
    <citation type="journal article" date="2021" name="Elife">
        <title>Chloroplast acquisition without the gene transfer in kleptoplastic sea slugs, Plakobranchus ocellatus.</title>
        <authorList>
            <person name="Maeda T."/>
            <person name="Takahashi S."/>
            <person name="Yoshida T."/>
            <person name="Shimamura S."/>
            <person name="Takaki Y."/>
            <person name="Nagai Y."/>
            <person name="Toyoda A."/>
            <person name="Suzuki Y."/>
            <person name="Arimoto A."/>
            <person name="Ishii H."/>
            <person name="Satoh N."/>
            <person name="Nishiyama T."/>
            <person name="Hasebe M."/>
            <person name="Maruyama T."/>
            <person name="Minagawa J."/>
            <person name="Obokata J."/>
            <person name="Shigenobu S."/>
        </authorList>
    </citation>
    <scope>NUCLEOTIDE SEQUENCE [LARGE SCALE GENOMIC DNA]</scope>
</reference>
<dbReference type="Pfam" id="PF12171">
    <property type="entry name" value="zf-C2H2_jaz"/>
    <property type="match status" value="1"/>
</dbReference>